<dbReference type="Proteomes" id="UP001172457">
    <property type="component" value="Chromosome 3"/>
</dbReference>
<comment type="caution">
    <text evidence="1">The sequence shown here is derived from an EMBL/GenBank/DDBJ whole genome shotgun (WGS) entry which is preliminary data.</text>
</comment>
<accession>A0AA38TA41</accession>
<evidence type="ECO:0000313" key="1">
    <source>
        <dbReference type="EMBL" id="KAJ9557174.1"/>
    </source>
</evidence>
<dbReference type="PANTHER" id="PTHR33223">
    <property type="entry name" value="CCHC-TYPE DOMAIN-CONTAINING PROTEIN"/>
    <property type="match status" value="1"/>
</dbReference>
<dbReference type="PANTHER" id="PTHR33223:SF6">
    <property type="entry name" value="CCHC-TYPE DOMAIN-CONTAINING PROTEIN"/>
    <property type="match status" value="1"/>
</dbReference>
<protein>
    <submittedName>
        <fullName evidence="1">Uncharacterized protein</fullName>
    </submittedName>
</protein>
<reference evidence="1" key="1">
    <citation type="submission" date="2023-03" db="EMBL/GenBank/DDBJ databases">
        <title>Chromosome-scale reference genome and RAD-based genetic map of yellow starthistle (Centaurea solstitialis) reveal putative structural variation and QTLs associated with invader traits.</title>
        <authorList>
            <person name="Reatini B."/>
            <person name="Cang F.A."/>
            <person name="Jiang Q."/>
            <person name="Mckibben M.T.W."/>
            <person name="Barker M.S."/>
            <person name="Rieseberg L.H."/>
            <person name="Dlugosch K.M."/>
        </authorList>
    </citation>
    <scope>NUCLEOTIDE SEQUENCE</scope>
    <source>
        <strain evidence="1">CAN-66</strain>
        <tissue evidence="1">Leaf</tissue>
    </source>
</reference>
<dbReference type="AlphaFoldDB" id="A0AA38TA41"/>
<keyword evidence="2" id="KW-1185">Reference proteome</keyword>
<dbReference type="EMBL" id="JARYMX010000003">
    <property type="protein sequence ID" value="KAJ9557174.1"/>
    <property type="molecule type" value="Genomic_DNA"/>
</dbReference>
<name>A0AA38TA41_9ASTR</name>
<gene>
    <name evidence="1" type="ORF">OSB04_011788</name>
</gene>
<evidence type="ECO:0000313" key="2">
    <source>
        <dbReference type="Proteomes" id="UP001172457"/>
    </source>
</evidence>
<proteinExistence type="predicted"/>
<organism evidence="1 2">
    <name type="scientific">Centaurea solstitialis</name>
    <name type="common">yellow star-thistle</name>
    <dbReference type="NCBI Taxonomy" id="347529"/>
    <lineage>
        <taxon>Eukaryota</taxon>
        <taxon>Viridiplantae</taxon>
        <taxon>Streptophyta</taxon>
        <taxon>Embryophyta</taxon>
        <taxon>Tracheophyta</taxon>
        <taxon>Spermatophyta</taxon>
        <taxon>Magnoliopsida</taxon>
        <taxon>eudicotyledons</taxon>
        <taxon>Gunneridae</taxon>
        <taxon>Pentapetalae</taxon>
        <taxon>asterids</taxon>
        <taxon>campanulids</taxon>
        <taxon>Asterales</taxon>
        <taxon>Asteraceae</taxon>
        <taxon>Carduoideae</taxon>
        <taxon>Cardueae</taxon>
        <taxon>Centaureinae</taxon>
        <taxon>Centaurea</taxon>
    </lineage>
</organism>
<sequence length="231" mass="25990">MEGPQNVVEPQNVIEPPPNVVVPPLVNAVAQHVVAPHVVQQRPVLQQVDQPHNDFIQGYQRYGFEEVDIPNHEEPFNDEPPRPKPPNIINLANSKDGRIMDYAVPVLDQLNSGIAPPRIDAHHLELKSIMFHMLQTNGQFAGIPSEDPHAHLKSFMALTNTFKIPGVPQDSLRLTLFHSHLGIGQDLAPGSVTSWNIMVEKFLRKYFPPNRNAKSRSEICNFRQLNDEPIP</sequence>